<name>Q1Z5Z0_9GAMM</name>
<evidence type="ECO:0000313" key="1">
    <source>
        <dbReference type="EMBL" id="EAS44054.1"/>
    </source>
</evidence>
<evidence type="ECO:0000313" key="2">
    <source>
        <dbReference type="Proteomes" id="UP000003789"/>
    </source>
</evidence>
<dbReference type="EMBL" id="AAPH01000007">
    <property type="protein sequence ID" value="EAS44054.1"/>
    <property type="molecule type" value="Genomic_DNA"/>
</dbReference>
<comment type="caution">
    <text evidence="1">The sequence shown here is derived from an EMBL/GenBank/DDBJ whole genome shotgun (WGS) entry which is preliminary data.</text>
</comment>
<dbReference type="AlphaFoldDB" id="Q1Z5Z0"/>
<reference evidence="1 2" key="1">
    <citation type="submission" date="2006-03" db="EMBL/GenBank/DDBJ databases">
        <authorList>
            <person name="Bartlett D.H."/>
            <person name="Valle G."/>
            <person name="Lauro F.M."/>
            <person name="Vezzi A."/>
            <person name="Simonato F."/>
            <person name="Eloe E."/>
            <person name="Vitulo N."/>
            <person name="Stratton T.K."/>
            <person name="D'angelo M."/>
            <person name="Ferriera S."/>
            <person name="Johnson J."/>
            <person name="Kravitz S."/>
            <person name="Beeson K."/>
            <person name="Sutton G."/>
            <person name="Rogers Y."/>
            <person name="Friedman R."/>
            <person name="Frazier M."/>
            <person name="Venter J.C."/>
        </authorList>
    </citation>
    <scope>NUCLEOTIDE SEQUENCE [LARGE SCALE GENOMIC DNA]</scope>
    <source>
        <strain evidence="1 2">3TCK</strain>
    </source>
</reference>
<dbReference type="OrthoDB" id="878605at2"/>
<organism evidence="1 2">
    <name type="scientific">Photobacterium profundum 3TCK</name>
    <dbReference type="NCBI Taxonomy" id="314280"/>
    <lineage>
        <taxon>Bacteria</taxon>
        <taxon>Pseudomonadati</taxon>
        <taxon>Pseudomonadota</taxon>
        <taxon>Gammaproteobacteria</taxon>
        <taxon>Vibrionales</taxon>
        <taxon>Vibrionaceae</taxon>
        <taxon>Photobacterium</taxon>
    </lineage>
</organism>
<protein>
    <submittedName>
        <fullName evidence="1">Uncharacterized protein</fullName>
    </submittedName>
</protein>
<dbReference type="Proteomes" id="UP000003789">
    <property type="component" value="Unassembled WGS sequence"/>
</dbReference>
<gene>
    <name evidence="1" type="ORF">P3TCK_12736</name>
</gene>
<dbReference type="HOGENOM" id="CLU_1097753_0_0_6"/>
<accession>Q1Z5Z0</accession>
<proteinExistence type="predicted"/>
<dbReference type="RefSeq" id="WP_006230569.1">
    <property type="nucleotide sequence ID" value="NZ_CH724134.1"/>
</dbReference>
<sequence length="253" mass="28209">MKKLKPSSKCVSGTCEKCGNIVKGESTKLTEAEFVNLSGKCHGKKYDYSRVKYKGKGLPVKIICREHGEFLQTPKNHLDALGCPWCSCGMVMVGKKKARETFISRATFIHVGRYSYDKTKYTGGTCDLTISCAKHGDFIQSAYDHIAGAGCPVCFGYGFDYDREGFLYVLQSSCKSMMKIGITNDIEERKRIIRTVTPNGLSLIKVFKFVSGLEAYREAQRITGAGRVVVFKSDVSSKSKWMVFNQSIFPICK</sequence>